<feature type="non-terminal residue" evidence="1">
    <location>
        <position position="1"/>
    </location>
</feature>
<feature type="non-terminal residue" evidence="1">
    <location>
        <position position="82"/>
    </location>
</feature>
<dbReference type="InterPro" id="IPR032675">
    <property type="entry name" value="LRR_dom_sf"/>
</dbReference>
<evidence type="ECO:0000313" key="1">
    <source>
        <dbReference type="EMBL" id="JAP92614.1"/>
    </source>
</evidence>
<organism evidence="1">
    <name type="scientific">Trepomonas sp. PC1</name>
    <dbReference type="NCBI Taxonomy" id="1076344"/>
    <lineage>
        <taxon>Eukaryota</taxon>
        <taxon>Metamonada</taxon>
        <taxon>Diplomonadida</taxon>
        <taxon>Hexamitidae</taxon>
        <taxon>Hexamitinae</taxon>
        <taxon>Trepomonas</taxon>
    </lineage>
</organism>
<dbReference type="Pfam" id="PF13306">
    <property type="entry name" value="LRR_5"/>
    <property type="match status" value="1"/>
</dbReference>
<proteinExistence type="predicted"/>
<dbReference type="AlphaFoldDB" id="A0A146K9J0"/>
<dbReference type="EMBL" id="GDID01003992">
    <property type="protein sequence ID" value="JAP92614.1"/>
    <property type="molecule type" value="Transcribed_RNA"/>
</dbReference>
<gene>
    <name evidence="1" type="ORF">TPC1_15390</name>
</gene>
<protein>
    <submittedName>
        <fullName evidence="1">Leucine rich repeats-containing protein</fullName>
    </submittedName>
</protein>
<name>A0A146K9J0_9EUKA</name>
<dbReference type="Gene3D" id="3.80.10.10">
    <property type="entry name" value="Ribonuclease Inhibitor"/>
    <property type="match status" value="1"/>
</dbReference>
<dbReference type="SUPFAM" id="SSF52058">
    <property type="entry name" value="L domain-like"/>
    <property type="match status" value="1"/>
</dbReference>
<sequence length="82" mass="9224">RKLIKIGQNAFYGCLSLQSVKSFECVEHVEEESFAFCQSLVEIRLQVKSIPSGCFARCRGLRQVICEQCKTISKKAFSECGV</sequence>
<dbReference type="InterPro" id="IPR026906">
    <property type="entry name" value="LRR_5"/>
</dbReference>
<reference evidence="1" key="1">
    <citation type="submission" date="2015-07" db="EMBL/GenBank/DDBJ databases">
        <title>Adaptation to a free-living lifestyle via gene acquisitions in the diplomonad Trepomonas sp. PC1.</title>
        <authorList>
            <person name="Xu F."/>
            <person name="Jerlstrom-Hultqvist J."/>
            <person name="Kolisko M."/>
            <person name="Simpson A.G.B."/>
            <person name="Roger A.J."/>
            <person name="Svard S.G."/>
            <person name="Andersson J.O."/>
        </authorList>
    </citation>
    <scope>NUCLEOTIDE SEQUENCE</scope>
    <source>
        <strain evidence="1">PC1</strain>
    </source>
</reference>
<accession>A0A146K9J0</accession>